<organism evidence="2 3">
    <name type="scientific">Bacillus yunxiaonensis</name>
    <dbReference type="NCBI Taxonomy" id="3127665"/>
    <lineage>
        <taxon>Bacteria</taxon>
        <taxon>Bacillati</taxon>
        <taxon>Bacillota</taxon>
        <taxon>Bacilli</taxon>
        <taxon>Bacillales</taxon>
        <taxon>Bacillaceae</taxon>
        <taxon>Bacillus</taxon>
    </lineage>
</organism>
<name>A0ABU8FWP0_9BACI</name>
<dbReference type="Proteomes" id="UP001367922">
    <property type="component" value="Unassembled WGS sequence"/>
</dbReference>
<keyword evidence="1" id="KW-0812">Transmembrane</keyword>
<feature type="transmembrane region" description="Helical" evidence="1">
    <location>
        <begin position="6"/>
        <end position="26"/>
    </location>
</feature>
<proteinExistence type="predicted"/>
<dbReference type="EMBL" id="JBAWSV010000004">
    <property type="protein sequence ID" value="MEI4830425.1"/>
    <property type="molecule type" value="Genomic_DNA"/>
</dbReference>
<protein>
    <submittedName>
        <fullName evidence="2">Uncharacterized protein</fullName>
    </submittedName>
</protein>
<keyword evidence="1" id="KW-0472">Membrane</keyword>
<sequence>MKVLSSIRFWIIFMSCITLCFALFLIGEYNKPKAASNEGTVPYDILYTKQNHIPLMHDTHKEKVVMKGMVITDATSYKQLEIIAKQIKERYAQAKLDSIELTIHNKNNGQYYDDLAYEPTAKGNIVISYTPLTETEHSINKNINIQLNKHP</sequence>
<evidence type="ECO:0000256" key="1">
    <source>
        <dbReference type="SAM" id="Phobius"/>
    </source>
</evidence>
<comment type="caution">
    <text evidence="2">The sequence shown here is derived from an EMBL/GenBank/DDBJ whole genome shotgun (WGS) entry which is preliminary data.</text>
</comment>
<dbReference type="RefSeq" id="WP_336482748.1">
    <property type="nucleotide sequence ID" value="NZ_JBAWSV010000004.1"/>
</dbReference>
<reference evidence="2 3" key="1">
    <citation type="submission" date="2024-01" db="EMBL/GenBank/DDBJ databases">
        <title>Seven novel Bacillus-like species.</title>
        <authorList>
            <person name="Liu G."/>
        </authorList>
    </citation>
    <scope>NUCLEOTIDE SEQUENCE [LARGE SCALE GENOMIC DNA]</scope>
    <source>
        <strain evidence="2 3">FJAT-53711</strain>
    </source>
</reference>
<evidence type="ECO:0000313" key="2">
    <source>
        <dbReference type="EMBL" id="MEI4830425.1"/>
    </source>
</evidence>
<gene>
    <name evidence="2" type="ORF">WAX78_13275</name>
</gene>
<keyword evidence="3" id="KW-1185">Reference proteome</keyword>
<keyword evidence="1" id="KW-1133">Transmembrane helix</keyword>
<accession>A0ABU8FWP0</accession>
<evidence type="ECO:0000313" key="3">
    <source>
        <dbReference type="Proteomes" id="UP001367922"/>
    </source>
</evidence>